<organism evidence="1">
    <name type="scientific">Arundo donax</name>
    <name type="common">Giant reed</name>
    <name type="synonym">Donax arundinaceus</name>
    <dbReference type="NCBI Taxonomy" id="35708"/>
    <lineage>
        <taxon>Eukaryota</taxon>
        <taxon>Viridiplantae</taxon>
        <taxon>Streptophyta</taxon>
        <taxon>Embryophyta</taxon>
        <taxon>Tracheophyta</taxon>
        <taxon>Spermatophyta</taxon>
        <taxon>Magnoliopsida</taxon>
        <taxon>Liliopsida</taxon>
        <taxon>Poales</taxon>
        <taxon>Poaceae</taxon>
        <taxon>PACMAD clade</taxon>
        <taxon>Arundinoideae</taxon>
        <taxon>Arundineae</taxon>
        <taxon>Arundo</taxon>
    </lineage>
</organism>
<accession>A0A0A9G9C7</accession>
<protein>
    <submittedName>
        <fullName evidence="1">Uncharacterized protein</fullName>
    </submittedName>
</protein>
<sequence>MFLFWSSDALLLLQAEEQRSVVCEVLLVVLAQEAGLLIVIPFS</sequence>
<name>A0A0A9G9C7_ARUDO</name>
<dbReference type="EMBL" id="GBRH01176216">
    <property type="protein sequence ID" value="JAE21680.1"/>
    <property type="molecule type" value="Transcribed_RNA"/>
</dbReference>
<evidence type="ECO:0000313" key="1">
    <source>
        <dbReference type="EMBL" id="JAE21680.1"/>
    </source>
</evidence>
<reference evidence="1" key="2">
    <citation type="journal article" date="2015" name="Data Brief">
        <title>Shoot transcriptome of the giant reed, Arundo donax.</title>
        <authorList>
            <person name="Barrero R.A."/>
            <person name="Guerrero F.D."/>
            <person name="Moolhuijzen P."/>
            <person name="Goolsby J.A."/>
            <person name="Tidwell J."/>
            <person name="Bellgard S.E."/>
            <person name="Bellgard M.I."/>
        </authorList>
    </citation>
    <scope>NUCLEOTIDE SEQUENCE</scope>
    <source>
        <tissue evidence="1">Shoot tissue taken approximately 20 cm above the soil surface</tissue>
    </source>
</reference>
<dbReference type="AlphaFoldDB" id="A0A0A9G9C7"/>
<reference evidence="1" key="1">
    <citation type="submission" date="2014-09" db="EMBL/GenBank/DDBJ databases">
        <authorList>
            <person name="Magalhaes I.L.F."/>
            <person name="Oliveira U."/>
            <person name="Santos F.R."/>
            <person name="Vidigal T.H.D.A."/>
            <person name="Brescovit A.D."/>
            <person name="Santos A.J."/>
        </authorList>
    </citation>
    <scope>NUCLEOTIDE SEQUENCE</scope>
    <source>
        <tissue evidence="1">Shoot tissue taken approximately 20 cm above the soil surface</tissue>
    </source>
</reference>
<proteinExistence type="predicted"/>